<evidence type="ECO:0000313" key="6">
    <source>
        <dbReference type="Proteomes" id="UP000008237"/>
    </source>
</evidence>
<evidence type="ECO:0000259" key="4">
    <source>
        <dbReference type="PROSITE" id="PS50958"/>
    </source>
</evidence>
<name>E2B6U1_HARSA</name>
<dbReference type="EMBL" id="GL446009">
    <property type="protein sequence ID" value="EFN88582.1"/>
    <property type="molecule type" value="Genomic_DNA"/>
</dbReference>
<protein>
    <recommendedName>
        <fullName evidence="4">SMB domain-containing protein</fullName>
    </recommendedName>
</protein>
<gene>
    <name evidence="5" type="ORF">EAI_12023</name>
</gene>
<dbReference type="PROSITE" id="PS50958">
    <property type="entry name" value="SMB_2"/>
    <property type="match status" value="1"/>
</dbReference>
<dbReference type="AlphaFoldDB" id="E2B6U1"/>
<feature type="compositionally biased region" description="Basic residues" evidence="2">
    <location>
        <begin position="251"/>
        <end position="267"/>
    </location>
</feature>
<dbReference type="PROSITE" id="PS00524">
    <property type="entry name" value="SMB_1"/>
    <property type="match status" value="1"/>
</dbReference>
<dbReference type="PANTHER" id="PTHR20920:SF5">
    <property type="entry name" value="SMB DOMAIN-CONTAINING PROTEIN"/>
    <property type="match status" value="1"/>
</dbReference>
<evidence type="ECO:0000256" key="2">
    <source>
        <dbReference type="SAM" id="MobiDB-lite"/>
    </source>
</evidence>
<organism evidence="6">
    <name type="scientific">Harpegnathos saltator</name>
    <name type="common">Jerdon's jumping ant</name>
    <dbReference type="NCBI Taxonomy" id="610380"/>
    <lineage>
        <taxon>Eukaryota</taxon>
        <taxon>Metazoa</taxon>
        <taxon>Ecdysozoa</taxon>
        <taxon>Arthropoda</taxon>
        <taxon>Hexapoda</taxon>
        <taxon>Insecta</taxon>
        <taxon>Pterygota</taxon>
        <taxon>Neoptera</taxon>
        <taxon>Endopterygota</taxon>
        <taxon>Hymenoptera</taxon>
        <taxon>Apocrita</taxon>
        <taxon>Aculeata</taxon>
        <taxon>Formicoidea</taxon>
        <taxon>Formicidae</taxon>
        <taxon>Ponerinae</taxon>
        <taxon>Ponerini</taxon>
        <taxon>Harpegnathos</taxon>
    </lineage>
</organism>
<dbReference type="InterPro" id="IPR001212">
    <property type="entry name" value="Somatomedin_B_dom"/>
</dbReference>
<feature type="domain" description="SMB" evidence="4">
    <location>
        <begin position="38"/>
        <end position="93"/>
    </location>
</feature>
<proteinExistence type="predicted"/>
<dbReference type="OrthoDB" id="98591at2759"/>
<feature type="compositionally biased region" description="Polar residues" evidence="2">
    <location>
        <begin position="277"/>
        <end position="295"/>
    </location>
</feature>
<feature type="signal peptide" evidence="3">
    <location>
        <begin position="1"/>
        <end position="33"/>
    </location>
</feature>
<dbReference type="PANTHER" id="PTHR20920">
    <property type="entry name" value="RPE-SPONDIN"/>
    <property type="match status" value="1"/>
</dbReference>
<evidence type="ECO:0000256" key="3">
    <source>
        <dbReference type="SAM" id="SignalP"/>
    </source>
</evidence>
<evidence type="ECO:0000313" key="5">
    <source>
        <dbReference type="EMBL" id="EFN88582.1"/>
    </source>
</evidence>
<reference evidence="5 6" key="1">
    <citation type="journal article" date="2010" name="Science">
        <title>Genomic comparison of the ants Camponotus floridanus and Harpegnathos saltator.</title>
        <authorList>
            <person name="Bonasio R."/>
            <person name="Zhang G."/>
            <person name="Ye C."/>
            <person name="Mutti N.S."/>
            <person name="Fang X."/>
            <person name="Qin N."/>
            <person name="Donahue G."/>
            <person name="Yang P."/>
            <person name="Li Q."/>
            <person name="Li C."/>
            <person name="Zhang P."/>
            <person name="Huang Z."/>
            <person name="Berger S.L."/>
            <person name="Reinberg D."/>
            <person name="Wang J."/>
            <person name="Liebig J."/>
        </authorList>
    </citation>
    <scope>NUCLEOTIDE SEQUENCE [LARGE SCALE GENOMIC DNA]</scope>
    <source>
        <strain evidence="5 6">R22 G/1</strain>
    </source>
</reference>
<dbReference type="InParanoid" id="E2B6U1"/>
<keyword evidence="1" id="KW-1015">Disulfide bond</keyword>
<dbReference type="InterPro" id="IPR039942">
    <property type="entry name" value="SBSPO"/>
</dbReference>
<keyword evidence="6" id="KW-1185">Reference proteome</keyword>
<dbReference type="Pfam" id="PF01033">
    <property type="entry name" value="Somatomedin_B"/>
    <property type="match status" value="1"/>
</dbReference>
<dbReference type="SUPFAM" id="SSF90188">
    <property type="entry name" value="Somatomedin B domain"/>
    <property type="match status" value="1"/>
</dbReference>
<feature type="region of interest" description="Disordered" evidence="2">
    <location>
        <begin position="251"/>
        <end position="295"/>
    </location>
</feature>
<accession>E2B6U1</accession>
<dbReference type="Gene3D" id="4.10.410.20">
    <property type="match status" value="1"/>
</dbReference>
<feature type="chain" id="PRO_5003157617" description="SMB domain-containing protein" evidence="3">
    <location>
        <begin position="34"/>
        <end position="345"/>
    </location>
</feature>
<dbReference type="STRING" id="610380.E2B6U1"/>
<dbReference type="Proteomes" id="UP000008237">
    <property type="component" value="Unassembled WGS sequence"/>
</dbReference>
<evidence type="ECO:0000256" key="1">
    <source>
        <dbReference type="ARBA" id="ARBA00023157"/>
    </source>
</evidence>
<sequence>MRDNTPKSVQELNVTLARLIVATLISLSDGTAAGSCSSAKLCCQGRDSGCVIQKESPNAIIQSPRDKPCYCDHACLKLADCCDDFKETCGGVTLLALFPGEGNSTDVRIKDRTVDKSDSCVAFTIVRVSRACSRISDLLSEGSRICVERPGRNESLDRYVGIGKWKLSTDIAGSGRRGRPTNSTCHGKWIGDSRLLVDCHDPRCTQTSRPPPYASQLYRGRSRRGAITQAVVGNADADDGASRVRDRLMRRRRRGRRRKRSRRRRRAAVAERVYRNTGPTSGVDSPPRNSESTSASIANYKSEQALCELSVDVQAHERHLTGTTVSFLIPSTLWRESQGNRYQRC</sequence>
<dbReference type="InterPro" id="IPR036024">
    <property type="entry name" value="Somatomedin_B-like_dom_sf"/>
</dbReference>
<dbReference type="OMA" id="DCHDPRC"/>
<keyword evidence="3" id="KW-0732">Signal</keyword>